<proteinExistence type="predicted"/>
<dbReference type="EMBL" id="JAYXUG010000013">
    <property type="protein sequence ID" value="MEC6832976.1"/>
    <property type="molecule type" value="Genomic_DNA"/>
</dbReference>
<name>A0ABU6LDH2_9GAMM</name>
<accession>A0ABU6LDH2</accession>
<reference evidence="1 2" key="1">
    <citation type="submission" date="2024-01" db="EMBL/GenBank/DDBJ databases">
        <title>Active colonisers of the gastrointestinal tract of Atlantic salmon farmed in a warm water region.</title>
        <authorList>
            <person name="Bowman J.P."/>
        </authorList>
    </citation>
    <scope>NUCLEOTIDE SEQUENCE [LARGE SCALE GENOMIC DNA]</scope>
    <source>
        <strain evidence="1 2">S3MW1</strain>
    </source>
</reference>
<evidence type="ECO:0000313" key="2">
    <source>
        <dbReference type="Proteomes" id="UP001306119"/>
    </source>
</evidence>
<evidence type="ECO:0008006" key="3">
    <source>
        <dbReference type="Google" id="ProtNLM"/>
    </source>
</evidence>
<protein>
    <recommendedName>
        <fullName evidence="3">Maturation control protein</fullName>
    </recommendedName>
</protein>
<dbReference type="RefSeq" id="WP_327775277.1">
    <property type="nucleotide sequence ID" value="NZ_JAYXUG010000013.1"/>
</dbReference>
<evidence type="ECO:0000313" key="1">
    <source>
        <dbReference type="EMBL" id="MEC6832976.1"/>
    </source>
</evidence>
<organism evidence="1 2">
    <name type="scientific">Photobacterium toruni</name>
    <dbReference type="NCBI Taxonomy" id="1935446"/>
    <lineage>
        <taxon>Bacteria</taxon>
        <taxon>Pseudomonadati</taxon>
        <taxon>Pseudomonadota</taxon>
        <taxon>Gammaproteobacteria</taxon>
        <taxon>Vibrionales</taxon>
        <taxon>Vibrionaceae</taxon>
        <taxon>Photobacterium</taxon>
    </lineage>
</organism>
<dbReference type="Proteomes" id="UP001306119">
    <property type="component" value="Unassembled WGS sequence"/>
</dbReference>
<sequence>MTDKRIFAVSLSNNEPMSLLAGYRDGQLHIVDCKPLPRSLAKLKKTLPNRLIRLKETGFIVLVDEVMPVFGRYARSLKLSDVGTDGRPVLVSALQTYRNMVNLQAITFPPTDSGAFDISESIVEERRDLNGNISYHIDWSELRAESTLLLLVIAGAMQESLLDACTTISLLKQLGGQHSAPSYSNPFEAITRQYDRRFLSDDALGNSNE</sequence>
<gene>
    <name evidence="1" type="ORF">VXS06_14510</name>
</gene>
<comment type="caution">
    <text evidence="1">The sequence shown here is derived from an EMBL/GenBank/DDBJ whole genome shotgun (WGS) entry which is preliminary data.</text>
</comment>
<keyword evidence="2" id="KW-1185">Reference proteome</keyword>